<dbReference type="EMBL" id="CM041554">
    <property type="protein sequence ID" value="KAI3351113.1"/>
    <property type="molecule type" value="Genomic_DNA"/>
</dbReference>
<proteinExistence type="predicted"/>
<dbReference type="Proteomes" id="UP000831701">
    <property type="component" value="Chromosome 24"/>
</dbReference>
<organism evidence="1 2">
    <name type="scientific">Scortum barcoo</name>
    <name type="common">barcoo grunter</name>
    <dbReference type="NCBI Taxonomy" id="214431"/>
    <lineage>
        <taxon>Eukaryota</taxon>
        <taxon>Metazoa</taxon>
        <taxon>Chordata</taxon>
        <taxon>Craniata</taxon>
        <taxon>Vertebrata</taxon>
        <taxon>Euteleostomi</taxon>
        <taxon>Actinopterygii</taxon>
        <taxon>Neopterygii</taxon>
        <taxon>Teleostei</taxon>
        <taxon>Neoteleostei</taxon>
        <taxon>Acanthomorphata</taxon>
        <taxon>Eupercaria</taxon>
        <taxon>Centrarchiformes</taxon>
        <taxon>Terapontoidei</taxon>
        <taxon>Terapontidae</taxon>
        <taxon>Scortum</taxon>
    </lineage>
</organism>
<evidence type="ECO:0000313" key="2">
    <source>
        <dbReference type="Proteomes" id="UP000831701"/>
    </source>
</evidence>
<protein>
    <submittedName>
        <fullName evidence="1">Uncharacterized protein</fullName>
    </submittedName>
</protein>
<comment type="caution">
    <text evidence="1">The sequence shown here is derived from an EMBL/GenBank/DDBJ whole genome shotgun (WGS) entry which is preliminary data.</text>
</comment>
<reference evidence="1" key="1">
    <citation type="submission" date="2022-04" db="EMBL/GenBank/DDBJ databases">
        <title>Jade perch genome.</title>
        <authorList>
            <person name="Chao B."/>
        </authorList>
    </citation>
    <scope>NUCLEOTIDE SEQUENCE</scope>
    <source>
        <strain evidence="1">CB-2022</strain>
    </source>
</reference>
<gene>
    <name evidence="1" type="ORF">L3Q82_005678</name>
</gene>
<name>A0ACB8V9A7_9TELE</name>
<keyword evidence="2" id="KW-1185">Reference proteome</keyword>
<accession>A0ACB8V9A7</accession>
<sequence length="763" mass="85805">MKRLLSSFDQLSPAAELGDIWYLEWKTLRRTSNYTVVQWPTVSDSVRPGDLMTLQCSVLSDSENKTCPGDHNVYWFKTGSDKSHPNIIYTDGNRHDECDKRSDTQKSCIYHLSKNIRGAANILNSDLMMALNQLSRGIENASPQAGHDNFSRPVRHTTEGGNDLNYAALHFPSRGTRGRKKRELKTEERKSFWSQEAKIVVFLLCAALAIIPVITFLIYTVKKNKSDCYTDSLVPEMTVQLGEPATFTCVSPGYESRGAQLYWYKQSDRDALKLIVILVKHKEPEYGPEFNASRMQVHDNISSLTILRTIQEDQGMYHCRVTEWNPIILTQSCVSQETLRGHQTILLFRWPTVSDSVRPGDLMTLQCSVLSDSENKTCPGDHNVYWFKTGSDKSHLNVIYTDGNTHDECDKRSDTQKSCIYRFSKSVSSSDAGTYYCAVATCGEILFGNGTKVEIEAVNMWNLKKANGVIILLCASLAISLIVIALLIYSIKKKTRDCNDSLVPETTVQLGEPATFTCDSPGYELRGAKLYWYKQSDSDALKLIVILVKHTKPEYGPEYNASRVEVKAADISSLTILRTIQEDEGLYLCTDTEFNPIILTQSCVSQETLRGHQTILLFSGLTVSDSVRPGDLMTLQCSVLSDSENKTCPGDHNVYWFKTGSDKSHLNIIKTDGNRHDECDKRSDTQKSCIYRFSKNISSSDAGTYYCAVATCGEILFGDGTKVETEEPTNFEFIALVISLVCFDHFCDWKYCFHLLPSSKTSM</sequence>
<evidence type="ECO:0000313" key="1">
    <source>
        <dbReference type="EMBL" id="KAI3351113.1"/>
    </source>
</evidence>